<evidence type="ECO:0000313" key="2">
    <source>
        <dbReference type="EMBL" id="KAG5295680.1"/>
    </source>
</evidence>
<dbReference type="InterPro" id="IPR052741">
    <property type="entry name" value="Mitochondrial_HTD2"/>
</dbReference>
<dbReference type="PANTHER" id="PTHR28152">
    <property type="entry name" value="HYDROXYACYL-THIOESTER DEHYDRATASE TYPE 2, MITOCHONDRIAL"/>
    <property type="match status" value="1"/>
</dbReference>
<dbReference type="GO" id="GO:0019171">
    <property type="term" value="F:(3R)-hydroxyacyl-[acyl-carrier-protein] dehydratase activity"/>
    <property type="evidence" value="ECO:0007669"/>
    <property type="project" value="TreeGrafter"/>
</dbReference>
<feature type="region of interest" description="Disordered" evidence="1">
    <location>
        <begin position="40"/>
        <end position="63"/>
    </location>
</feature>
<dbReference type="EMBL" id="JAEVHI010000003">
    <property type="protein sequence ID" value="KAG5295680.1"/>
    <property type="molecule type" value="Genomic_DNA"/>
</dbReference>
<name>A0A8H7YTZ9_AJECA</name>
<gene>
    <name evidence="2" type="ORF">I7I52_06038</name>
</gene>
<dbReference type="OrthoDB" id="3257538at2759"/>
<dbReference type="SUPFAM" id="SSF54637">
    <property type="entry name" value="Thioesterase/thiol ester dehydrase-isomerase"/>
    <property type="match status" value="1"/>
</dbReference>
<reference evidence="2 3" key="1">
    <citation type="submission" date="2021-01" db="EMBL/GenBank/DDBJ databases">
        <title>Chromosome-level genome assembly of a human fungal pathogen reveals clustering of transcriptionally co-regulated genes.</title>
        <authorList>
            <person name="Voorhies M."/>
            <person name="Cohen S."/>
            <person name="Shea T.P."/>
            <person name="Petrus S."/>
            <person name="Munoz J.F."/>
            <person name="Poplawski S."/>
            <person name="Goldman W.E."/>
            <person name="Michael T."/>
            <person name="Cuomo C.A."/>
            <person name="Sil A."/>
            <person name="Beyhan S."/>
        </authorList>
    </citation>
    <scope>NUCLEOTIDE SEQUENCE [LARGE SCALE GENOMIC DNA]</scope>
    <source>
        <strain evidence="2 3">G184AR</strain>
    </source>
</reference>
<dbReference type="InterPro" id="IPR029069">
    <property type="entry name" value="HotDog_dom_sf"/>
</dbReference>
<dbReference type="VEuPathDB" id="FungiDB:I7I52_06038"/>
<protein>
    <submittedName>
        <fullName evidence="2">Hot dog superfamily domain containing protein</fullName>
    </submittedName>
</protein>
<evidence type="ECO:0000313" key="3">
    <source>
        <dbReference type="Proteomes" id="UP000670092"/>
    </source>
</evidence>
<sequence>MSSSLFCSSASPSRLSPLFHRIHRCYGGTYNRSWRQLSTSQANFQDPSPSSSPGASHTAISTNPAPAASAIASKFISRFQSLPPQTRTQTLDGNQVQLLSLTLNRRSLYPGSPALSNARAPEAGTPIPPGYHLVYFTPAFLEGELGLDGTDTSYNPEPPFTRRMWAGGEVRWPLGQDGKVNLLRVGQEVQETTRVLSAEAKVVKATGEEMVVVGVEKVFENEHGVAVVDRRNWIFREALKLDPSSKTTAATFANAPPAISTTPKSTAQPTFSTLKENNRVTHARTVCQSAVTLQRFSALTFNGHKIHYSLPWAQTIEGHAGLVVHGPLNLLAMLDLWRDVRSAQLENQGRTGEVLVPRSIEYRATSPLYAEEEYKIVLEEVEGRAMGGNVNIYSPRGAVAMKAVISAYAL</sequence>
<dbReference type="AlphaFoldDB" id="A0A8H7YTZ9"/>
<organism evidence="2 3">
    <name type="scientific">Ajellomyces capsulatus</name>
    <name type="common">Darling's disease fungus</name>
    <name type="synonym">Histoplasma capsulatum</name>
    <dbReference type="NCBI Taxonomy" id="5037"/>
    <lineage>
        <taxon>Eukaryota</taxon>
        <taxon>Fungi</taxon>
        <taxon>Dikarya</taxon>
        <taxon>Ascomycota</taxon>
        <taxon>Pezizomycotina</taxon>
        <taxon>Eurotiomycetes</taxon>
        <taxon>Eurotiomycetidae</taxon>
        <taxon>Onygenales</taxon>
        <taxon>Ajellomycetaceae</taxon>
        <taxon>Histoplasma</taxon>
    </lineage>
</organism>
<proteinExistence type="predicted"/>
<evidence type="ECO:0000256" key="1">
    <source>
        <dbReference type="SAM" id="MobiDB-lite"/>
    </source>
</evidence>
<dbReference type="PANTHER" id="PTHR28152:SF2">
    <property type="entry name" value="N-TERMINAL OF MAOC-LIKE DEHYDRATASE DOMAIN-CONTAINING PROTEIN"/>
    <property type="match status" value="1"/>
</dbReference>
<dbReference type="Proteomes" id="UP000670092">
    <property type="component" value="Unassembled WGS sequence"/>
</dbReference>
<dbReference type="GO" id="GO:0005739">
    <property type="term" value="C:mitochondrion"/>
    <property type="evidence" value="ECO:0007669"/>
    <property type="project" value="TreeGrafter"/>
</dbReference>
<accession>A0A8H7YTZ9</accession>
<dbReference type="Gene3D" id="3.10.129.10">
    <property type="entry name" value="Hotdog Thioesterase"/>
    <property type="match status" value="1"/>
</dbReference>
<comment type="caution">
    <text evidence="2">The sequence shown here is derived from an EMBL/GenBank/DDBJ whole genome shotgun (WGS) entry which is preliminary data.</text>
</comment>
<dbReference type="FunFam" id="3.10.129.10:FF:000103">
    <property type="entry name" value="WGS project CABT00000000 data, contig 2.1"/>
    <property type="match status" value="1"/>
</dbReference>